<gene>
    <name evidence="10" type="ORF">ODALV1_LOCUS3494</name>
</gene>
<dbReference type="InterPro" id="IPR052095">
    <property type="entry name" value="UNC-13_domain"/>
</dbReference>
<dbReference type="Proteomes" id="UP001642540">
    <property type="component" value="Unassembled WGS sequence"/>
</dbReference>
<feature type="domain" description="MHD1" evidence="8">
    <location>
        <begin position="538"/>
        <end position="659"/>
    </location>
</feature>
<evidence type="ECO:0000256" key="5">
    <source>
        <dbReference type="ARBA" id="ARBA00022490"/>
    </source>
</evidence>
<evidence type="ECO:0000256" key="4">
    <source>
        <dbReference type="ARBA" id="ARBA00022483"/>
    </source>
</evidence>
<dbReference type="InterPro" id="IPR014772">
    <property type="entry name" value="Munc13_dom-2"/>
</dbReference>
<dbReference type="Gene3D" id="1.10.357.50">
    <property type="match status" value="1"/>
</dbReference>
<accession>A0ABP1PV01</accession>
<keyword evidence="6" id="KW-0967">Endosome</keyword>
<evidence type="ECO:0000256" key="6">
    <source>
        <dbReference type="ARBA" id="ARBA00022753"/>
    </source>
</evidence>
<dbReference type="PANTHER" id="PTHR45999:SF2">
    <property type="entry name" value="PROTEIN UNC-13 HOMOLOG 4B"/>
    <property type="match status" value="1"/>
</dbReference>
<dbReference type="SUPFAM" id="SSF49562">
    <property type="entry name" value="C2 domain (Calcium/lipid-binding domain, CaLB)"/>
    <property type="match status" value="2"/>
</dbReference>
<keyword evidence="4" id="KW-0268">Exocytosis</keyword>
<dbReference type="PROSITE" id="PS50004">
    <property type="entry name" value="C2"/>
    <property type="match status" value="2"/>
</dbReference>
<sequence>MPELQCMLDLAYKSFLNRVVNLLGDFDVDNLYTESLFKLLHHNRFRPENEKQSVCNDLIGHLQKVFIVDNAKHAQLLNNARNKVGGSLVLKLEVVEAKGLKGKDINGLSDPACTIFVSPYLKENTSIKLETLNPVWKENFSFPVVNVQEDSISIEVWDYDEEERVTDKIRRISEVKSSKSFKIFVKDIVSIGKQRRDVLGCLKIPLMDIPPEGIDAWYYLENRNGIIDGRNGEIHVKIGLGVEKQKKLIFEEYHKLLHFMLGYELFCEQNAEPYKWHGEFKNKLSILMLRTLELQGGLTRKDVDVAQWLAYTDVHCRLHAFDSKMFISLFQKLLEHIESQAIEDFDELCNVWQSTEKLFDNFVAVIENIHQHQQHFSSNEEVTSCLQHILEFVSLVQTYFIVNPTLGNKIESKLSSDYIRDKMRTTIHVCANEFCKNTILLDTKWKSTEQQVEEMIKSGKLLMSNLEGILNMYQNEFKKILDIDYFEITYLVYDKTFCEVVSPIVADVCTSLKPRHLINELNYDSCRYENFEVGTALFKLYLVLKQFADMSIKIQSANSSFRIHGNYHTWFHNTIVVQWLYIARFKAMNCISAAVTQDSFKPLDDFNNVTSSAIDTAGILHRVEIWNQLSWPDEEGASSFITKILHDLDKCAMFYAELMREKVKQIESTENEQNRITDEVCFAINNIERISNDIRLIGEQIEVKNSVRKFSSNDRPLVEVQCNLKSEAATEKTTENMNNKIQCILEDITLKIHPYIQNLIAEAADSDHDGISLEKMKKYLSANLRKLNKKLSQSTFEDVFQKIWRNVVMNLQLIIMENIQKQREPDFFQGINKILDSLLHFFYPEDFTHLRVVSHSENINEIQQLLKVHSASTSQLILDYCQERLHIQSKIGNKTAPDSPPSPFGYLAVRAHYCEDIETLKIELLNARNLKPRDQARRGSTNVQRDSYVKITLIMDNSSQSIPVFKSKTKKRTLFPWFDEEFSIPLKVRPNDGSTQGFIMFTLKDFGLLGKSGYVGDCLLPLKSVPITTSDSEFKDFPQIILPLTLPTEKNESSLLGVLENRQWDKTAVEFLKRERTKMALSSCCSSTTNLTK</sequence>
<comment type="subcellular location">
    <subcellularLocation>
        <location evidence="1">Cytoplasm</location>
    </subcellularLocation>
    <subcellularLocation>
        <location evidence="2">Late endosome</location>
    </subcellularLocation>
</comment>
<evidence type="ECO:0000259" key="9">
    <source>
        <dbReference type="PROSITE" id="PS51259"/>
    </source>
</evidence>
<comment type="caution">
    <text evidence="10">The sequence shown here is derived from an EMBL/GenBank/DDBJ whole genome shotgun (WGS) entry which is preliminary data.</text>
</comment>
<feature type="domain" description="C2" evidence="7">
    <location>
        <begin position="903"/>
        <end position="1035"/>
    </location>
</feature>
<feature type="domain" description="MHD2" evidence="9">
    <location>
        <begin position="770"/>
        <end position="880"/>
    </location>
</feature>
<proteinExistence type="inferred from homology"/>
<dbReference type="Gene3D" id="2.60.40.150">
    <property type="entry name" value="C2 domain"/>
    <property type="match status" value="2"/>
</dbReference>
<evidence type="ECO:0000256" key="1">
    <source>
        <dbReference type="ARBA" id="ARBA00004496"/>
    </source>
</evidence>
<reference evidence="10 11" key="1">
    <citation type="submission" date="2024-08" db="EMBL/GenBank/DDBJ databases">
        <authorList>
            <person name="Cucini C."/>
            <person name="Frati F."/>
        </authorList>
    </citation>
    <scope>NUCLEOTIDE SEQUENCE [LARGE SCALE GENOMIC DNA]</scope>
</reference>
<dbReference type="PROSITE" id="PS51258">
    <property type="entry name" value="MHD1"/>
    <property type="match status" value="1"/>
</dbReference>
<dbReference type="InterPro" id="IPR035892">
    <property type="entry name" value="C2_domain_sf"/>
</dbReference>
<dbReference type="SMART" id="SM00239">
    <property type="entry name" value="C2"/>
    <property type="match status" value="2"/>
</dbReference>
<dbReference type="EMBL" id="CAXLJM020000011">
    <property type="protein sequence ID" value="CAL8076503.1"/>
    <property type="molecule type" value="Genomic_DNA"/>
</dbReference>
<evidence type="ECO:0008006" key="12">
    <source>
        <dbReference type="Google" id="ProtNLM"/>
    </source>
</evidence>
<dbReference type="PROSITE" id="PS51259">
    <property type="entry name" value="MHD2"/>
    <property type="match status" value="1"/>
</dbReference>
<comment type="similarity">
    <text evidence="3">Belongs to the unc-13 family.</text>
</comment>
<dbReference type="PRINTS" id="PR00360">
    <property type="entry name" value="C2DOMAIN"/>
</dbReference>
<feature type="domain" description="C2" evidence="7">
    <location>
        <begin position="71"/>
        <end position="218"/>
    </location>
</feature>
<name>A0ABP1PV01_9HEXA</name>
<evidence type="ECO:0000313" key="11">
    <source>
        <dbReference type="Proteomes" id="UP001642540"/>
    </source>
</evidence>
<dbReference type="Pfam" id="PF00168">
    <property type="entry name" value="C2"/>
    <property type="match status" value="2"/>
</dbReference>
<protein>
    <recommendedName>
        <fullName evidence="12">Protein unc-13 D</fullName>
    </recommendedName>
</protein>
<keyword evidence="5" id="KW-0963">Cytoplasm</keyword>
<evidence type="ECO:0000256" key="2">
    <source>
        <dbReference type="ARBA" id="ARBA00004603"/>
    </source>
</evidence>
<dbReference type="InterPro" id="IPR014770">
    <property type="entry name" value="Munc13_1"/>
</dbReference>
<dbReference type="PANTHER" id="PTHR45999">
    <property type="entry name" value="UNC-13-4A, ISOFORM B"/>
    <property type="match status" value="1"/>
</dbReference>
<evidence type="ECO:0000256" key="3">
    <source>
        <dbReference type="ARBA" id="ARBA00005823"/>
    </source>
</evidence>
<evidence type="ECO:0000259" key="7">
    <source>
        <dbReference type="PROSITE" id="PS50004"/>
    </source>
</evidence>
<keyword evidence="11" id="KW-1185">Reference proteome</keyword>
<organism evidence="10 11">
    <name type="scientific">Orchesella dallaii</name>
    <dbReference type="NCBI Taxonomy" id="48710"/>
    <lineage>
        <taxon>Eukaryota</taxon>
        <taxon>Metazoa</taxon>
        <taxon>Ecdysozoa</taxon>
        <taxon>Arthropoda</taxon>
        <taxon>Hexapoda</taxon>
        <taxon>Collembola</taxon>
        <taxon>Entomobryomorpha</taxon>
        <taxon>Entomobryoidea</taxon>
        <taxon>Orchesellidae</taxon>
        <taxon>Orchesellinae</taxon>
        <taxon>Orchesella</taxon>
    </lineage>
</organism>
<evidence type="ECO:0000313" key="10">
    <source>
        <dbReference type="EMBL" id="CAL8076503.1"/>
    </source>
</evidence>
<dbReference type="InterPro" id="IPR000008">
    <property type="entry name" value="C2_dom"/>
</dbReference>
<evidence type="ECO:0000259" key="8">
    <source>
        <dbReference type="PROSITE" id="PS51258"/>
    </source>
</evidence>